<dbReference type="InterPro" id="IPR003582">
    <property type="entry name" value="ShKT_dom"/>
</dbReference>
<evidence type="ECO:0000313" key="5">
    <source>
        <dbReference type="Proteomes" id="UP000050794"/>
    </source>
</evidence>
<evidence type="ECO:0000256" key="2">
    <source>
        <dbReference type="SAM" id="SignalP"/>
    </source>
</evidence>
<name>A0A183TYB6_TOXCA</name>
<dbReference type="Proteomes" id="UP000050794">
    <property type="component" value="Unassembled WGS sequence"/>
</dbReference>
<keyword evidence="1" id="KW-1015">Disulfide bond</keyword>
<feature type="chain" id="PRO_5044552892" evidence="2">
    <location>
        <begin position="18"/>
        <end position="173"/>
    </location>
</feature>
<dbReference type="EMBL" id="UYWY01000847">
    <property type="protein sequence ID" value="VDM25743.1"/>
    <property type="molecule type" value="Genomic_DNA"/>
</dbReference>
<accession>A0A183TYB6</accession>
<protein>
    <submittedName>
        <fullName evidence="6">ShKT domain-containing protein</fullName>
    </submittedName>
</protein>
<comment type="caution">
    <text evidence="1">Lacks conserved residue(s) required for the propagation of feature annotation.</text>
</comment>
<dbReference type="Gene3D" id="1.10.10.1940">
    <property type="match status" value="1"/>
</dbReference>
<evidence type="ECO:0000313" key="6">
    <source>
        <dbReference type="WBParaSite" id="TCNE_0000123501-mRNA-1"/>
    </source>
</evidence>
<evidence type="ECO:0000313" key="4">
    <source>
        <dbReference type="EMBL" id="VDM25743.1"/>
    </source>
</evidence>
<feature type="domain" description="ShKT" evidence="3">
    <location>
        <begin position="115"/>
        <end position="149"/>
    </location>
</feature>
<feature type="signal peptide" evidence="2">
    <location>
        <begin position="1"/>
        <end position="17"/>
    </location>
</feature>
<gene>
    <name evidence="4" type="ORF">TCNE_LOCUS1236</name>
</gene>
<keyword evidence="2" id="KW-0732">Signal</keyword>
<sequence>MSPHIALIAIIIAAVSANAPCTTDNDCKNSPDGKICVPGMNLCGLCIPQLTCPLPKTCSTDGFCVDASSGMTSPSLSTTTPTTTTPTTTTVKTTPAIITTTELLSTTTSTTSGQCVDVASNCNDLSHLCNNAIYSELLSKQCAKTCKQCSGSTSMLLFIISGINILRKRIFFF</sequence>
<dbReference type="AlphaFoldDB" id="A0A183TYB6"/>
<dbReference type="Pfam" id="PF01549">
    <property type="entry name" value="ShK"/>
    <property type="match status" value="1"/>
</dbReference>
<dbReference type="SMART" id="SM00254">
    <property type="entry name" value="ShKT"/>
    <property type="match status" value="1"/>
</dbReference>
<dbReference type="PROSITE" id="PS51670">
    <property type="entry name" value="SHKT"/>
    <property type="match status" value="1"/>
</dbReference>
<feature type="disulfide bond" evidence="1">
    <location>
        <begin position="115"/>
        <end position="149"/>
    </location>
</feature>
<dbReference type="WBParaSite" id="TCNE_0000123501-mRNA-1">
    <property type="protein sequence ID" value="TCNE_0000123501-mRNA-1"/>
    <property type="gene ID" value="TCNE_0000123501"/>
</dbReference>
<reference evidence="4 5" key="2">
    <citation type="submission" date="2018-11" db="EMBL/GenBank/DDBJ databases">
        <authorList>
            <consortium name="Pathogen Informatics"/>
        </authorList>
    </citation>
    <scope>NUCLEOTIDE SEQUENCE [LARGE SCALE GENOMIC DNA]</scope>
</reference>
<keyword evidence="5" id="KW-1185">Reference proteome</keyword>
<reference evidence="6" key="1">
    <citation type="submission" date="2016-06" db="UniProtKB">
        <authorList>
            <consortium name="WormBaseParasite"/>
        </authorList>
    </citation>
    <scope>IDENTIFICATION</scope>
</reference>
<proteinExistence type="predicted"/>
<organism evidence="5 6">
    <name type="scientific">Toxocara canis</name>
    <name type="common">Canine roundworm</name>
    <dbReference type="NCBI Taxonomy" id="6265"/>
    <lineage>
        <taxon>Eukaryota</taxon>
        <taxon>Metazoa</taxon>
        <taxon>Ecdysozoa</taxon>
        <taxon>Nematoda</taxon>
        <taxon>Chromadorea</taxon>
        <taxon>Rhabditida</taxon>
        <taxon>Spirurina</taxon>
        <taxon>Ascaridomorpha</taxon>
        <taxon>Ascaridoidea</taxon>
        <taxon>Toxocaridae</taxon>
        <taxon>Toxocara</taxon>
    </lineage>
</organism>
<evidence type="ECO:0000259" key="3">
    <source>
        <dbReference type="PROSITE" id="PS51670"/>
    </source>
</evidence>
<evidence type="ECO:0000256" key="1">
    <source>
        <dbReference type="PROSITE-ProRule" id="PRU01005"/>
    </source>
</evidence>